<sequence length="443" mass="46562">MALDRPSDNTHRIGRARFDLSGDSHAALLTFRAGLAAAAEGPLPAALAAALDPLAGPEEVVEIVRLEIDLGDIDAAEVDVATIAAAVARAAADAVARARPAAPDPDSPPHETDGAPRRSDLHTAALSALLFHLRTGGLEERSPRRRVAELCALVAEAVRESHAPRTTAAFQAALATESRAGPAAMTRLIAAAPAAVVHAILAALFPRLTVEFGGDGALRAALEKAAGSTTAIRALARQFDALIADAASGAPDVDDEIGGPRRRPASAPAQKETPDMGVPIAVENAGVVLLHPFLPRLFALSGLTERTRFVTDDARAAAARLIHYLATGETQAEEPVLHLPRILCAIPQETPILPVEPLAPALIENADKLLHAALRHWTKLGRASPEGLRETFLIRAGVLAGPPRRQRLRVETRGVDVLLGSLPWGLDPIRLPWLEAPIGVDWA</sequence>
<dbReference type="InterPro" id="IPR045538">
    <property type="entry name" value="CIS_TMP"/>
</dbReference>
<gene>
    <name evidence="2" type="ORF">G5B40_11605</name>
</gene>
<reference evidence="2 3" key="1">
    <citation type="submission" date="2020-02" db="EMBL/GenBank/DDBJ databases">
        <title>complete genome sequence of Rhodobacteraceae bacterium.</title>
        <authorList>
            <person name="Park J."/>
            <person name="Kim Y.-S."/>
            <person name="Kim K.-H."/>
        </authorList>
    </citation>
    <scope>NUCLEOTIDE SEQUENCE [LARGE SCALE GENOMIC DNA]</scope>
    <source>
        <strain evidence="2 3">RR4-56</strain>
    </source>
</reference>
<evidence type="ECO:0000313" key="3">
    <source>
        <dbReference type="Proteomes" id="UP000503336"/>
    </source>
</evidence>
<feature type="region of interest" description="Disordered" evidence="1">
    <location>
        <begin position="249"/>
        <end position="273"/>
    </location>
</feature>
<dbReference type="KEGG" id="hdh:G5B40_11605"/>
<organism evidence="2 3">
    <name type="scientific">Pikeienuella piscinae</name>
    <dbReference type="NCBI Taxonomy" id="2748098"/>
    <lineage>
        <taxon>Bacteria</taxon>
        <taxon>Pseudomonadati</taxon>
        <taxon>Pseudomonadota</taxon>
        <taxon>Alphaproteobacteria</taxon>
        <taxon>Rhodobacterales</taxon>
        <taxon>Paracoccaceae</taxon>
        <taxon>Pikeienuella</taxon>
    </lineage>
</organism>
<protein>
    <submittedName>
        <fullName evidence="2">Uncharacterized protein</fullName>
    </submittedName>
</protein>
<dbReference type="Pfam" id="PF19268">
    <property type="entry name" value="CIS_TMP"/>
    <property type="match status" value="1"/>
</dbReference>
<accession>A0A7L5BX76</accession>
<dbReference type="AlphaFoldDB" id="A0A7L5BX76"/>
<name>A0A7L5BX76_9RHOB</name>
<feature type="region of interest" description="Disordered" evidence="1">
    <location>
        <begin position="97"/>
        <end position="118"/>
    </location>
</feature>
<feature type="compositionally biased region" description="Basic and acidic residues" evidence="1">
    <location>
        <begin position="107"/>
        <end position="118"/>
    </location>
</feature>
<evidence type="ECO:0000256" key="1">
    <source>
        <dbReference type="SAM" id="MobiDB-lite"/>
    </source>
</evidence>
<proteinExistence type="predicted"/>
<dbReference type="EMBL" id="CP049056">
    <property type="protein sequence ID" value="QIE56041.1"/>
    <property type="molecule type" value="Genomic_DNA"/>
</dbReference>
<dbReference type="RefSeq" id="WP_165098741.1">
    <property type="nucleotide sequence ID" value="NZ_CP049056.1"/>
</dbReference>
<dbReference type="Proteomes" id="UP000503336">
    <property type="component" value="Chromosome"/>
</dbReference>
<keyword evidence="3" id="KW-1185">Reference proteome</keyword>
<evidence type="ECO:0000313" key="2">
    <source>
        <dbReference type="EMBL" id="QIE56041.1"/>
    </source>
</evidence>